<evidence type="ECO:0000313" key="2">
    <source>
        <dbReference type="Proteomes" id="UP001200557"/>
    </source>
</evidence>
<proteinExistence type="predicted"/>
<organism evidence="1 2">
    <name type="scientific">Octadecabacter dasysiphoniae</name>
    <dbReference type="NCBI Taxonomy" id="2909341"/>
    <lineage>
        <taxon>Bacteria</taxon>
        <taxon>Pseudomonadati</taxon>
        <taxon>Pseudomonadota</taxon>
        <taxon>Alphaproteobacteria</taxon>
        <taxon>Rhodobacterales</taxon>
        <taxon>Roseobacteraceae</taxon>
        <taxon>Octadecabacter</taxon>
    </lineage>
</organism>
<sequence>MRVTSITPMKNEGPYILEWVAHNRSIGINDMLVFSNDCSDFSDLILERLDEMGILRHTTNPSVRMNNPRHHIELVRYVNELARLRRSDWVTHLDADEFIRIKVGNGKIEDLVAAVPEADAISLSLHTFGCGGNDGILTENSLVTESFHLRADTNNRRAPVKYLARGEFSWVNFANNSPEIAPKDVDRVRWVNGDGEYIPAEKFSEPFKALPARMTAFGLVDVAHYTIRSFQGYLLQRDRGNANPMKGVQPTELDLENALHYWEKFNHNDVVDEMSTQANPDLRDAVDDLLKDPELFDLHEASLDWHRTRAQELLQVPAYAELYDKIKASHFASTPPVPFYDEPVALSA</sequence>
<dbReference type="EMBL" id="JAKGAQ010000001">
    <property type="protein sequence ID" value="MCF2869702.1"/>
    <property type="molecule type" value="Genomic_DNA"/>
</dbReference>
<accession>A0ABS9CRI9</accession>
<comment type="caution">
    <text evidence="1">The sequence shown here is derived from an EMBL/GenBank/DDBJ whole genome shotgun (WGS) entry which is preliminary data.</text>
</comment>
<dbReference type="Proteomes" id="UP001200557">
    <property type="component" value="Unassembled WGS sequence"/>
</dbReference>
<protein>
    <submittedName>
        <fullName evidence="1">Glycosyltransferase family 2 protein</fullName>
    </submittedName>
</protein>
<dbReference type="Pfam" id="PF13704">
    <property type="entry name" value="Glyco_tranf_2_4"/>
    <property type="match status" value="1"/>
</dbReference>
<dbReference type="RefSeq" id="WP_235223831.1">
    <property type="nucleotide sequence ID" value="NZ_JAKGAQ010000001.1"/>
</dbReference>
<name>A0ABS9CRI9_9RHOB</name>
<keyword evidence="2" id="KW-1185">Reference proteome</keyword>
<gene>
    <name evidence="1" type="ORF">L0664_01365</name>
</gene>
<reference evidence="1 2" key="1">
    <citation type="submission" date="2022-01" db="EMBL/GenBank/DDBJ databases">
        <title>Octadecabacter sp. nov., isolated from a marine alga.</title>
        <authorList>
            <person name="Jin M.S."/>
            <person name="Kim H.M."/>
            <person name="Han D.M."/>
            <person name="Jung J.J."/>
            <person name="Jeon C.O."/>
        </authorList>
    </citation>
    <scope>NUCLEOTIDE SEQUENCE [LARGE SCALE GENOMIC DNA]</scope>
    <source>
        <strain evidence="1 2">G9-8</strain>
    </source>
</reference>
<evidence type="ECO:0000313" key="1">
    <source>
        <dbReference type="EMBL" id="MCF2869702.1"/>
    </source>
</evidence>